<comment type="subunit">
    <text evidence="3">Monomer.</text>
</comment>
<keyword evidence="6" id="KW-0677">Repeat</keyword>
<evidence type="ECO:0000256" key="11">
    <source>
        <dbReference type="ARBA" id="ARBA00023163"/>
    </source>
</evidence>
<keyword evidence="7" id="KW-0809">Transit peptide</keyword>
<dbReference type="PANTHER" id="PTHR15437:SF2">
    <property type="entry name" value="TRANSCRIPTION TERMINATION FACTOR 1, MITOCHONDRIAL"/>
    <property type="match status" value="1"/>
</dbReference>
<dbReference type="EMBL" id="JAPFRF010000009">
    <property type="protein sequence ID" value="KAJ7322307.1"/>
    <property type="molecule type" value="Genomic_DNA"/>
</dbReference>
<evidence type="ECO:0000256" key="7">
    <source>
        <dbReference type="ARBA" id="ARBA00022946"/>
    </source>
</evidence>
<keyword evidence="14" id="KW-1185">Reference proteome</keyword>
<dbReference type="GO" id="GO:0006393">
    <property type="term" value="P:termination of mitochondrial transcription"/>
    <property type="evidence" value="ECO:0007669"/>
    <property type="project" value="TreeGrafter"/>
</dbReference>
<keyword evidence="4" id="KW-0806">Transcription termination</keyword>
<dbReference type="Pfam" id="PF02536">
    <property type="entry name" value="mTERF"/>
    <property type="match status" value="1"/>
</dbReference>
<dbReference type="InterPro" id="IPR003690">
    <property type="entry name" value="MTERF"/>
</dbReference>
<evidence type="ECO:0000256" key="10">
    <source>
        <dbReference type="ARBA" id="ARBA00023128"/>
    </source>
</evidence>
<dbReference type="PANTHER" id="PTHR15437">
    <property type="entry name" value="TRANSCRIPTION TERMINATION FACTOR, MITOCHONDRIAL"/>
    <property type="match status" value="1"/>
</dbReference>
<evidence type="ECO:0000256" key="5">
    <source>
        <dbReference type="ARBA" id="ARBA00022553"/>
    </source>
</evidence>
<comment type="caution">
    <text evidence="13">The sequence shown here is derived from an EMBL/GenBank/DDBJ whole genome shotgun (WGS) entry which is preliminary data.</text>
</comment>
<evidence type="ECO:0000313" key="14">
    <source>
        <dbReference type="Proteomes" id="UP001142489"/>
    </source>
</evidence>
<dbReference type="SMART" id="SM00733">
    <property type="entry name" value="Mterf"/>
    <property type="match status" value="5"/>
</dbReference>
<evidence type="ECO:0000256" key="8">
    <source>
        <dbReference type="ARBA" id="ARBA00023015"/>
    </source>
</evidence>
<evidence type="ECO:0000256" key="6">
    <source>
        <dbReference type="ARBA" id="ARBA00022737"/>
    </source>
</evidence>
<keyword evidence="9" id="KW-0238">DNA-binding</keyword>
<evidence type="ECO:0000256" key="3">
    <source>
        <dbReference type="ARBA" id="ARBA00011245"/>
    </source>
</evidence>
<accession>A0A9Q1AZQ9</accession>
<keyword evidence="11" id="KW-0804">Transcription</keyword>
<proteinExistence type="inferred from homology"/>
<comment type="function">
    <text evidence="12">Transcription termination factor. Binds to a 28 bp region within the tRNA(Leu(uur)) gene at a position immediately adjacent to and downstream of the 16S rRNA gene; this region comprises a tridecamer sequence critical for directing accurate termination. Binds DNA along the major grove and promotes DNA bending and partial unwinding. Promotes base flipping. Transcription termination activity appears to be polarized with highest specificity for transcripts initiated on the light strand.</text>
</comment>
<organism evidence="13 14">
    <name type="scientific">Phrynocephalus forsythii</name>
    <dbReference type="NCBI Taxonomy" id="171643"/>
    <lineage>
        <taxon>Eukaryota</taxon>
        <taxon>Metazoa</taxon>
        <taxon>Chordata</taxon>
        <taxon>Craniata</taxon>
        <taxon>Vertebrata</taxon>
        <taxon>Euteleostomi</taxon>
        <taxon>Lepidosauria</taxon>
        <taxon>Squamata</taxon>
        <taxon>Bifurcata</taxon>
        <taxon>Unidentata</taxon>
        <taxon>Episquamata</taxon>
        <taxon>Toxicofera</taxon>
        <taxon>Iguania</taxon>
        <taxon>Acrodonta</taxon>
        <taxon>Agamidae</taxon>
        <taxon>Agaminae</taxon>
        <taxon>Phrynocephalus</taxon>
    </lineage>
</organism>
<reference evidence="13" key="1">
    <citation type="journal article" date="2023" name="DNA Res.">
        <title>Chromosome-level genome assembly of Phrynocephalus forsythii using third-generation DNA sequencing and Hi-C analysis.</title>
        <authorList>
            <person name="Qi Y."/>
            <person name="Zhao W."/>
            <person name="Zhao Y."/>
            <person name="Niu C."/>
            <person name="Cao S."/>
            <person name="Zhang Y."/>
        </authorList>
    </citation>
    <scope>NUCLEOTIDE SEQUENCE</scope>
    <source>
        <tissue evidence="13">Muscle</tissue>
    </source>
</reference>
<comment type="subcellular location">
    <subcellularLocation>
        <location evidence="1">Mitochondrion</location>
    </subcellularLocation>
</comment>
<evidence type="ECO:0000256" key="2">
    <source>
        <dbReference type="ARBA" id="ARBA00007692"/>
    </source>
</evidence>
<evidence type="ECO:0000256" key="9">
    <source>
        <dbReference type="ARBA" id="ARBA00023125"/>
    </source>
</evidence>
<keyword evidence="10" id="KW-0496">Mitochondrion</keyword>
<dbReference type="GO" id="GO:0003677">
    <property type="term" value="F:DNA binding"/>
    <property type="evidence" value="ECO:0007669"/>
    <property type="project" value="UniProtKB-KW"/>
</dbReference>
<protein>
    <submittedName>
        <fullName evidence="13">Uncharacterized protein</fullName>
    </submittedName>
</protein>
<evidence type="ECO:0000256" key="4">
    <source>
        <dbReference type="ARBA" id="ARBA00022472"/>
    </source>
</evidence>
<dbReference type="GO" id="GO:0005759">
    <property type="term" value="C:mitochondrial matrix"/>
    <property type="evidence" value="ECO:0007669"/>
    <property type="project" value="TreeGrafter"/>
</dbReference>
<keyword evidence="5" id="KW-0597">Phosphoprotein</keyword>
<comment type="similarity">
    <text evidence="2">Belongs to the mTERF family.</text>
</comment>
<evidence type="ECO:0000256" key="1">
    <source>
        <dbReference type="ARBA" id="ARBA00004173"/>
    </source>
</evidence>
<gene>
    <name evidence="13" type="ORF">JRQ81_018594</name>
</gene>
<dbReference type="Proteomes" id="UP001142489">
    <property type="component" value="Unassembled WGS sequence"/>
</dbReference>
<dbReference type="AlphaFoldDB" id="A0A9Q1AZQ9"/>
<dbReference type="InterPro" id="IPR038538">
    <property type="entry name" value="MTERF_sf"/>
</dbReference>
<dbReference type="OrthoDB" id="637682at2759"/>
<dbReference type="Gene3D" id="1.25.70.10">
    <property type="entry name" value="Transcription termination factor 3, mitochondrial"/>
    <property type="match status" value="2"/>
</dbReference>
<name>A0A9Q1AZQ9_9SAUR</name>
<evidence type="ECO:0000313" key="13">
    <source>
        <dbReference type="EMBL" id="KAJ7322307.1"/>
    </source>
</evidence>
<sequence length="381" mass="43485">MKGLMNMKNKLLSHMNIPCLTGLSKEIIFRSTSPRLLCLKIDTSSTQSRKENNNLVNTLTVMGVDINLVRKRQPGVLRKKTTKENDLKNFLHAKGFCNEDIASIITRYPRCITRSHNSLQKRWEIWQKVLMTDSDIAKILERSPENFFRSGNNKNMMENIAYFLSLGLTFNALAKMLTIIPRAFSSTVELNKQMVSLLWQVYVDVGGENPADFVKQIISKNALILTRSRKQVTANIQLLKSDLNLENEQLRMRLCGQGGDILHLSNEYLKKNLTNIKNKLLSHGCTEADVITFVSKNIRVLYTSADKMNDKIDILLQAKINVHQILKSSLVINRSNTTISSRIDALRKLGYDFETQTVGILELSKARFEARLKKMQHNANE</sequence>
<keyword evidence="8" id="KW-0805">Transcription regulation</keyword>
<evidence type="ECO:0000256" key="12">
    <source>
        <dbReference type="ARBA" id="ARBA00037520"/>
    </source>
</evidence>